<dbReference type="CDD" id="cd03880">
    <property type="entry name" value="M28_QC_like"/>
    <property type="match status" value="1"/>
</dbReference>
<dbReference type="AlphaFoldDB" id="L7WW81"/>
<reference evidence="15" key="1">
    <citation type="submission" date="2010-07" db="EMBL/GenBank/DDBJ databases">
        <authorList>
            <person name="Worley K.C."/>
        </authorList>
    </citation>
    <scope>NUCLEOTIDE SEQUENCE</scope>
</reference>
<keyword evidence="10" id="KW-1015">Disulfide bond</keyword>
<organism evidence="15">
    <name type="scientific">Heliconius erato</name>
    <name type="common">Crimson patched longwing butterfly</name>
    <dbReference type="NCBI Taxonomy" id="33431"/>
    <lineage>
        <taxon>Eukaryota</taxon>
        <taxon>Metazoa</taxon>
        <taxon>Ecdysozoa</taxon>
        <taxon>Arthropoda</taxon>
        <taxon>Hexapoda</taxon>
        <taxon>Insecta</taxon>
        <taxon>Pterygota</taxon>
        <taxon>Neoptera</taxon>
        <taxon>Endopterygota</taxon>
        <taxon>Lepidoptera</taxon>
        <taxon>Glossata</taxon>
        <taxon>Ditrysia</taxon>
        <taxon>Papilionoidea</taxon>
        <taxon>Nymphalidae</taxon>
        <taxon>Heliconiinae</taxon>
        <taxon>Heliconiini</taxon>
        <taxon>Heliconius</taxon>
    </lineage>
</organism>
<protein>
    <recommendedName>
        <fullName evidence="5">Glutaminyl-peptide cyclotransferase</fullName>
        <ecNumber evidence="4">2.3.2.5</ecNumber>
    </recommendedName>
</protein>
<keyword evidence="11" id="KW-0012">Acyltransferase</keyword>
<keyword evidence="9" id="KW-0862">Zinc</keyword>
<comment type="similarity">
    <text evidence="3">Belongs to the glutaminyl-peptide cyclotransferase family.</text>
</comment>
<name>L7WW81_HELEA</name>
<evidence type="ECO:0000256" key="3">
    <source>
        <dbReference type="ARBA" id="ARBA00006014"/>
    </source>
</evidence>
<comment type="function">
    <text evidence="12">Acts as a glutaminyl-peptide cyclotransferase. Responsible for the biosynthesis of pyroglutamyl peptides. Might be more efficient in the conversion of tri and tetrapeptides in vitro. Might have a relative preference for substrates containing hydrophobic amino acids in vitro.</text>
</comment>
<dbReference type="EMBL" id="KC469893">
    <property type="protein sequence ID" value="AGC92682.1"/>
    <property type="molecule type" value="Genomic_DNA"/>
</dbReference>
<reference evidence="15" key="2">
    <citation type="journal article" date="2013" name="Genome Res.">
        <title>Genomic architecture of adaptive color pattern divergence and convergence in Heliconius butterflies.</title>
        <authorList>
            <person name="Supple M.A."/>
            <person name="Hines H.M."/>
            <person name="Dasmahapatra K.K."/>
            <person name="Lewis J.J."/>
            <person name="Nielsen D.M."/>
            <person name="Lavoie C."/>
            <person name="Ray D.A."/>
            <person name="Salazar C."/>
            <person name="McMillan W.O."/>
            <person name="Counterman B.A."/>
        </authorList>
    </citation>
    <scope>NUCLEOTIDE SEQUENCE</scope>
</reference>
<dbReference type="GO" id="GO:0008270">
    <property type="term" value="F:zinc ion binding"/>
    <property type="evidence" value="ECO:0007669"/>
    <property type="project" value="TreeGrafter"/>
</dbReference>
<feature type="chain" id="PRO_5003985663" description="Glutaminyl-peptide cyclotransferase" evidence="13">
    <location>
        <begin position="20"/>
        <end position="343"/>
    </location>
</feature>
<reference evidence="15" key="3">
    <citation type="submission" date="2016-03" db="EMBL/GenBank/DDBJ databases">
        <authorList>
            <person name="Ploux O."/>
        </authorList>
    </citation>
    <scope>NUCLEOTIDE SEQUENCE</scope>
</reference>
<dbReference type="InterPro" id="IPR040234">
    <property type="entry name" value="QC/QCL"/>
</dbReference>
<feature type="signal peptide" evidence="13">
    <location>
        <begin position="1"/>
        <end position="19"/>
    </location>
</feature>
<evidence type="ECO:0000256" key="4">
    <source>
        <dbReference type="ARBA" id="ARBA00012012"/>
    </source>
</evidence>
<keyword evidence="7 15" id="KW-0808">Transferase</keyword>
<dbReference type="InterPro" id="IPR007484">
    <property type="entry name" value="Peptidase_M28"/>
</dbReference>
<evidence type="ECO:0000256" key="8">
    <source>
        <dbReference type="ARBA" id="ARBA00022723"/>
    </source>
</evidence>
<dbReference type="Gene3D" id="3.40.630.10">
    <property type="entry name" value="Zn peptidases"/>
    <property type="match status" value="1"/>
</dbReference>
<accession>L7WW81</accession>
<evidence type="ECO:0000256" key="9">
    <source>
        <dbReference type="ARBA" id="ARBA00022833"/>
    </source>
</evidence>
<evidence type="ECO:0000256" key="7">
    <source>
        <dbReference type="ARBA" id="ARBA00022679"/>
    </source>
</evidence>
<dbReference type="EC" id="2.3.2.5" evidence="4"/>
<dbReference type="GO" id="GO:0005576">
    <property type="term" value="C:extracellular region"/>
    <property type="evidence" value="ECO:0007669"/>
    <property type="project" value="UniProtKB-SubCell"/>
</dbReference>
<evidence type="ECO:0000256" key="12">
    <source>
        <dbReference type="ARBA" id="ARBA00057903"/>
    </source>
</evidence>
<comment type="catalytic activity">
    <reaction evidence="1">
        <text>N-terminal L-glutaminyl-[peptide] = N-terminal 5-oxo-L-prolyl-[peptide] + NH4(+)</text>
        <dbReference type="Rhea" id="RHEA:23652"/>
        <dbReference type="Rhea" id="RHEA-COMP:11736"/>
        <dbReference type="Rhea" id="RHEA-COMP:11846"/>
        <dbReference type="ChEBI" id="CHEBI:28938"/>
        <dbReference type="ChEBI" id="CHEBI:64722"/>
        <dbReference type="ChEBI" id="CHEBI:87215"/>
        <dbReference type="EC" id="2.3.2.5"/>
    </reaction>
</comment>
<evidence type="ECO:0000256" key="6">
    <source>
        <dbReference type="ARBA" id="ARBA00022525"/>
    </source>
</evidence>
<sequence length="343" mass="39677">MSKIICLLIASFSFTFVNTDTPLKFYQEKAQELTDNNIKDIAKLSDRQQFRKVLDEILIPRVVGSDNHEKVGDYIRDEMKGLGWEVTEDSFTDQTPVFGELNFRNIIAKLNPNADRYLVLACHYDSKYTREHVFVGATDSAVPCAMMINLAAVMSKQLDKLKNSSPSLMFIFFDGEEAFRQWGPRDSIYGARHLAKMWHGMPYKDGASHLQRMDFLYVCLYRIILAQGRPDPVFYSYFRSTEKWYIRMASAEQRLAELGQLSAYSQGKAEQTYFRLSTSNAVIEDDHIPFYKRDVDVLHIIPNPFPSVWHTARDNLSALDFNTIDNLNKIFRVFIAEYLHLTP</sequence>
<comment type="subcellular location">
    <subcellularLocation>
        <location evidence="2">Secreted</location>
    </subcellularLocation>
</comment>
<proteinExistence type="inferred from homology"/>
<evidence type="ECO:0000256" key="1">
    <source>
        <dbReference type="ARBA" id="ARBA00000001"/>
    </source>
</evidence>
<dbReference type="InterPro" id="IPR037457">
    <property type="entry name" value="M28_QC"/>
</dbReference>
<evidence type="ECO:0000256" key="11">
    <source>
        <dbReference type="ARBA" id="ARBA00023315"/>
    </source>
</evidence>
<keyword evidence="13" id="KW-0732">Signal</keyword>
<dbReference type="SUPFAM" id="SSF53187">
    <property type="entry name" value="Zn-dependent exopeptidases"/>
    <property type="match status" value="1"/>
</dbReference>
<evidence type="ECO:0000259" key="14">
    <source>
        <dbReference type="Pfam" id="PF04389"/>
    </source>
</evidence>
<evidence type="ECO:0000256" key="13">
    <source>
        <dbReference type="SAM" id="SignalP"/>
    </source>
</evidence>
<evidence type="ECO:0000256" key="5">
    <source>
        <dbReference type="ARBA" id="ARBA00016861"/>
    </source>
</evidence>
<keyword evidence="8" id="KW-0479">Metal-binding</keyword>
<dbReference type="GO" id="GO:0016603">
    <property type="term" value="F:glutaminyl-peptide cyclotransferase activity"/>
    <property type="evidence" value="ECO:0007669"/>
    <property type="project" value="UniProtKB-EC"/>
</dbReference>
<evidence type="ECO:0000313" key="15">
    <source>
        <dbReference type="EMBL" id="AGC92682.1"/>
    </source>
</evidence>
<keyword evidence="6" id="KW-0964">Secreted</keyword>
<evidence type="ECO:0000256" key="2">
    <source>
        <dbReference type="ARBA" id="ARBA00004613"/>
    </source>
</evidence>
<dbReference type="Pfam" id="PF04389">
    <property type="entry name" value="Peptidase_M28"/>
    <property type="match status" value="1"/>
</dbReference>
<dbReference type="PANTHER" id="PTHR12283:SF6">
    <property type="entry name" value="GLUTAMINYL-PEPTIDE CYCLOTRANSFERASE-RELATED"/>
    <property type="match status" value="1"/>
</dbReference>
<dbReference type="FunFam" id="3.40.630.10:FF:000029">
    <property type="entry name" value="Glutaminyl-peptide cyclotransferase"/>
    <property type="match status" value="1"/>
</dbReference>
<evidence type="ECO:0000256" key="10">
    <source>
        <dbReference type="ARBA" id="ARBA00023157"/>
    </source>
</evidence>
<dbReference type="PANTHER" id="PTHR12283">
    <property type="entry name" value="GLUTAMINYL-PEPTIDE CYCLOTRANSFERASE"/>
    <property type="match status" value="1"/>
</dbReference>
<feature type="domain" description="Peptidase M28" evidence="14">
    <location>
        <begin position="105"/>
        <end position="333"/>
    </location>
</feature>